<evidence type="ECO:0000313" key="1">
    <source>
        <dbReference type="EMBL" id="GGA99842.1"/>
    </source>
</evidence>
<name>A0A8J2UDB6_9BACT</name>
<dbReference type="EMBL" id="BMJC01000002">
    <property type="protein sequence ID" value="GGA99842.1"/>
    <property type="molecule type" value="Genomic_DNA"/>
</dbReference>
<organism evidence="1 2">
    <name type="scientific">Puia dinghuensis</name>
    <dbReference type="NCBI Taxonomy" id="1792502"/>
    <lineage>
        <taxon>Bacteria</taxon>
        <taxon>Pseudomonadati</taxon>
        <taxon>Bacteroidota</taxon>
        <taxon>Chitinophagia</taxon>
        <taxon>Chitinophagales</taxon>
        <taxon>Chitinophagaceae</taxon>
        <taxon>Puia</taxon>
    </lineage>
</organism>
<protein>
    <recommendedName>
        <fullName evidence="3">Nucleotidyltransferase</fullName>
    </recommendedName>
</protein>
<evidence type="ECO:0008006" key="3">
    <source>
        <dbReference type="Google" id="ProtNLM"/>
    </source>
</evidence>
<dbReference type="RefSeq" id="WP_188931797.1">
    <property type="nucleotide sequence ID" value="NZ_BMJC01000002.1"/>
</dbReference>
<evidence type="ECO:0000313" key="2">
    <source>
        <dbReference type="Proteomes" id="UP000607559"/>
    </source>
</evidence>
<dbReference type="AlphaFoldDB" id="A0A8J2UDB6"/>
<proteinExistence type="predicted"/>
<gene>
    <name evidence="1" type="ORF">GCM10011511_23940</name>
</gene>
<keyword evidence="2" id="KW-1185">Reference proteome</keyword>
<reference evidence="1" key="1">
    <citation type="journal article" date="2014" name="Int. J. Syst. Evol. Microbiol.">
        <title>Complete genome sequence of Corynebacterium casei LMG S-19264T (=DSM 44701T), isolated from a smear-ripened cheese.</title>
        <authorList>
            <consortium name="US DOE Joint Genome Institute (JGI-PGF)"/>
            <person name="Walter F."/>
            <person name="Albersmeier A."/>
            <person name="Kalinowski J."/>
            <person name="Ruckert C."/>
        </authorList>
    </citation>
    <scope>NUCLEOTIDE SEQUENCE</scope>
    <source>
        <strain evidence="1">CGMCC 1.15448</strain>
    </source>
</reference>
<comment type="caution">
    <text evidence="1">The sequence shown here is derived from an EMBL/GenBank/DDBJ whole genome shotgun (WGS) entry which is preliminary data.</text>
</comment>
<sequence>MELRPSILKTLAYFDVFHYPLTLEDIRYFLDTEASETAVRLETEALLREGRLYRTGPFYSLQNDPTLAARRLRCESHADKLLVIANRGGKLLYQFPYVRGVYISGSLSKRCADEKADIDYFIITRANRLWIARTMMHIFKKLTYLRGHQHRYCMNYYIDEEALEIKEKNLFTAIELLTLMPVCGNGSIAGFFQANDWTTGYLPHYRNRSLETAAVHRSSLLKRALERLLANRLGDALENYFRKLTDRRWKKKTERGDLNFHGDMLTLQCGKHYSRPDPAIFQQKVLARYHHRVKEVLEKYYGHPITSSETK</sequence>
<dbReference type="Proteomes" id="UP000607559">
    <property type="component" value="Unassembled WGS sequence"/>
</dbReference>
<reference evidence="1" key="2">
    <citation type="submission" date="2020-09" db="EMBL/GenBank/DDBJ databases">
        <authorList>
            <person name="Sun Q."/>
            <person name="Zhou Y."/>
        </authorList>
    </citation>
    <scope>NUCLEOTIDE SEQUENCE</scope>
    <source>
        <strain evidence="1">CGMCC 1.15448</strain>
    </source>
</reference>
<accession>A0A8J2UDB6</accession>